<dbReference type="AlphaFoldDB" id="A0A834PBI6"/>
<gene>
    <name evidence="1" type="ORF">H0235_002710</name>
</gene>
<proteinExistence type="predicted"/>
<dbReference type="EMBL" id="JACSDY010000002">
    <property type="protein sequence ID" value="KAF7434519.1"/>
    <property type="molecule type" value="Genomic_DNA"/>
</dbReference>
<sequence length="143" mass="16156">MVMRRCLTYAALAYRARTTTALSLKVTHLSSDHIVLAEDRRVVFFEPSLYDALEDPNEVKLGYSGNDEVDVKSNSRFTGEPDTKLFKLYLTNQMDVAPTELISKDERFVSSAGTKPLENSRSIRFTCDIGDLWVPLGKLKKGY</sequence>
<accession>A0A834PBI6</accession>
<evidence type="ECO:0000313" key="1">
    <source>
        <dbReference type="EMBL" id="KAF7434519.1"/>
    </source>
</evidence>
<keyword evidence="2" id="KW-1185">Reference proteome</keyword>
<comment type="caution">
    <text evidence="1">The sequence shown here is derived from an EMBL/GenBank/DDBJ whole genome shotgun (WGS) entry which is preliminary data.</text>
</comment>
<dbReference type="Proteomes" id="UP000600918">
    <property type="component" value="Unassembled WGS sequence"/>
</dbReference>
<name>A0A834PBI6_VESPE</name>
<evidence type="ECO:0000313" key="2">
    <source>
        <dbReference type="Proteomes" id="UP000600918"/>
    </source>
</evidence>
<protein>
    <submittedName>
        <fullName evidence="1">Uncharacterized protein</fullName>
    </submittedName>
</protein>
<organism evidence="1 2">
    <name type="scientific">Vespula pensylvanica</name>
    <name type="common">Western yellow jacket</name>
    <name type="synonym">Wasp</name>
    <dbReference type="NCBI Taxonomy" id="30213"/>
    <lineage>
        <taxon>Eukaryota</taxon>
        <taxon>Metazoa</taxon>
        <taxon>Ecdysozoa</taxon>
        <taxon>Arthropoda</taxon>
        <taxon>Hexapoda</taxon>
        <taxon>Insecta</taxon>
        <taxon>Pterygota</taxon>
        <taxon>Neoptera</taxon>
        <taxon>Endopterygota</taxon>
        <taxon>Hymenoptera</taxon>
        <taxon>Apocrita</taxon>
        <taxon>Aculeata</taxon>
        <taxon>Vespoidea</taxon>
        <taxon>Vespidae</taxon>
        <taxon>Vespinae</taxon>
        <taxon>Vespula</taxon>
    </lineage>
</organism>
<reference evidence="1" key="1">
    <citation type="journal article" date="2020" name="G3 (Bethesda)">
        <title>High-Quality Assemblies for Three Invasive Social Wasps from the &lt;i&gt;Vespula&lt;/i&gt; Genus.</title>
        <authorList>
            <person name="Harrop T.W.R."/>
            <person name="Guhlin J."/>
            <person name="McLaughlin G.M."/>
            <person name="Permina E."/>
            <person name="Stockwell P."/>
            <person name="Gilligan J."/>
            <person name="Le Lec M.F."/>
            <person name="Gruber M.A.M."/>
            <person name="Quinn O."/>
            <person name="Lovegrove M."/>
            <person name="Duncan E.J."/>
            <person name="Remnant E.J."/>
            <person name="Van Eeckhoven J."/>
            <person name="Graham B."/>
            <person name="Knapp R.A."/>
            <person name="Langford K.W."/>
            <person name="Kronenberg Z."/>
            <person name="Press M.O."/>
            <person name="Eacker S.M."/>
            <person name="Wilson-Rankin E.E."/>
            <person name="Purcell J."/>
            <person name="Lester P.J."/>
            <person name="Dearden P.K."/>
        </authorList>
    </citation>
    <scope>NUCLEOTIDE SEQUENCE</scope>
    <source>
        <strain evidence="1">Volc-1</strain>
    </source>
</reference>